<dbReference type="EMBL" id="FTMA01000007">
    <property type="protein sequence ID" value="SIR18039.1"/>
    <property type="molecule type" value="Genomic_DNA"/>
</dbReference>
<proteinExistence type="predicted"/>
<protein>
    <submittedName>
        <fullName evidence="1">Uncharacterized protein</fullName>
    </submittedName>
</protein>
<evidence type="ECO:0000313" key="1">
    <source>
        <dbReference type="EMBL" id="SIR18039.1"/>
    </source>
</evidence>
<organism evidence="1 2">
    <name type="scientific">Maribacter ulvicola</name>
    <dbReference type="NCBI Taxonomy" id="228959"/>
    <lineage>
        <taxon>Bacteria</taxon>
        <taxon>Pseudomonadati</taxon>
        <taxon>Bacteroidota</taxon>
        <taxon>Flavobacteriia</taxon>
        <taxon>Flavobacteriales</taxon>
        <taxon>Flavobacteriaceae</taxon>
        <taxon>Maribacter</taxon>
    </lineage>
</organism>
<name>A0A1N6YUD8_9FLAO</name>
<evidence type="ECO:0000313" key="2">
    <source>
        <dbReference type="Proteomes" id="UP000186953"/>
    </source>
</evidence>
<dbReference type="RefSeq" id="WP_076550060.1">
    <property type="nucleotide sequence ID" value="NZ_FTMA01000007.1"/>
</dbReference>
<sequence length="155" mass="18024">MNILDILLGKKKTINHPILGDLTSQRIKGNNKTKTYSWYGEIKLDKKHEKTSLFLDGNNSEPNSAQINGIVELMNGWETKHIQTIEHKIRSKKLNLNNNYNNWKSEFYVGMISPIYSNHKKLEFEVTLEPINNQQEGFLSITYKDNEITELESLE</sequence>
<dbReference type="OrthoDB" id="1442665at2"/>
<accession>A0A1N6YUD8</accession>
<keyword evidence="2" id="KW-1185">Reference proteome</keyword>
<reference evidence="2" key="1">
    <citation type="submission" date="2017-01" db="EMBL/GenBank/DDBJ databases">
        <authorList>
            <person name="Varghese N."/>
            <person name="Submissions S."/>
        </authorList>
    </citation>
    <scope>NUCLEOTIDE SEQUENCE [LARGE SCALE GENOMIC DNA]</scope>
    <source>
        <strain evidence="2">DSM 15366</strain>
    </source>
</reference>
<gene>
    <name evidence="1" type="ORF">SAMN05421797_107143</name>
</gene>
<dbReference type="AlphaFoldDB" id="A0A1N6YUD8"/>
<dbReference type="Proteomes" id="UP000186953">
    <property type="component" value="Unassembled WGS sequence"/>
</dbReference>